<dbReference type="EMBL" id="MU826394">
    <property type="protein sequence ID" value="KAJ7376667.1"/>
    <property type="molecule type" value="Genomic_DNA"/>
</dbReference>
<protein>
    <submittedName>
        <fullName evidence="2">Leucine rich repeat</fullName>
    </submittedName>
</protein>
<organism evidence="2 3">
    <name type="scientific">Desmophyllum pertusum</name>
    <dbReference type="NCBI Taxonomy" id="174260"/>
    <lineage>
        <taxon>Eukaryota</taxon>
        <taxon>Metazoa</taxon>
        <taxon>Cnidaria</taxon>
        <taxon>Anthozoa</taxon>
        <taxon>Hexacorallia</taxon>
        <taxon>Scleractinia</taxon>
        <taxon>Caryophylliina</taxon>
        <taxon>Caryophylliidae</taxon>
        <taxon>Desmophyllum</taxon>
    </lineage>
</organism>
<name>A0A9W9Z7Q4_9CNID</name>
<proteinExistence type="predicted"/>
<evidence type="ECO:0000256" key="1">
    <source>
        <dbReference type="SAM" id="MobiDB-lite"/>
    </source>
</evidence>
<dbReference type="OrthoDB" id="7451790at2759"/>
<sequence length="102" mass="12144">MDRKESLKQELKKTQEDLQTSKENHRTLKTKWQEKSELIGKLEKEVVEMRNNFKEKENTLTEERDKAIQAASSAVERLKACDDAFRQQLEQERQAHEQQIQT</sequence>
<reference evidence="2" key="1">
    <citation type="submission" date="2023-01" db="EMBL/GenBank/DDBJ databases">
        <title>Genome assembly of the deep-sea coral Lophelia pertusa.</title>
        <authorList>
            <person name="Herrera S."/>
            <person name="Cordes E."/>
        </authorList>
    </citation>
    <scope>NUCLEOTIDE SEQUENCE</scope>
    <source>
        <strain evidence="2">USNM1676648</strain>
        <tissue evidence="2">Polyp</tissue>
    </source>
</reference>
<keyword evidence="3" id="KW-1185">Reference proteome</keyword>
<gene>
    <name evidence="2" type="primary">LRRCC1_2</name>
    <name evidence="2" type="ORF">OS493_033549</name>
</gene>
<evidence type="ECO:0000313" key="3">
    <source>
        <dbReference type="Proteomes" id="UP001163046"/>
    </source>
</evidence>
<dbReference type="Proteomes" id="UP001163046">
    <property type="component" value="Unassembled WGS sequence"/>
</dbReference>
<evidence type="ECO:0000313" key="2">
    <source>
        <dbReference type="EMBL" id="KAJ7376667.1"/>
    </source>
</evidence>
<feature type="region of interest" description="Disordered" evidence="1">
    <location>
        <begin position="1"/>
        <end position="29"/>
    </location>
</feature>
<dbReference type="AlphaFoldDB" id="A0A9W9Z7Q4"/>
<accession>A0A9W9Z7Q4</accession>
<comment type="caution">
    <text evidence="2">The sequence shown here is derived from an EMBL/GenBank/DDBJ whole genome shotgun (WGS) entry which is preliminary data.</text>
</comment>